<evidence type="ECO:0000313" key="2">
    <source>
        <dbReference type="Proteomes" id="UP000519439"/>
    </source>
</evidence>
<sequence>MAGNYYRAAAIERLSLAFVTEQRVLQDAEWLFHVPSVALPLACGDPSAPYRKQDHVDRIALYSS</sequence>
<comment type="caution">
    <text evidence="1">The sequence shown here is derived from an EMBL/GenBank/DDBJ whole genome shotgun (WGS) entry which is preliminary data.</text>
</comment>
<dbReference type="RefSeq" id="WP_154664039.1">
    <property type="nucleotide sequence ID" value="NZ_JACIDC010000001.1"/>
</dbReference>
<protein>
    <submittedName>
        <fullName evidence="1">Pyridoxal biosynthesis lyase PdxS</fullName>
    </submittedName>
</protein>
<evidence type="ECO:0000313" key="1">
    <source>
        <dbReference type="EMBL" id="MBB4038726.1"/>
    </source>
</evidence>
<dbReference type="Proteomes" id="UP000519439">
    <property type="component" value="Unassembled WGS sequence"/>
</dbReference>
<dbReference type="EMBL" id="JACIDC010000001">
    <property type="protein sequence ID" value="MBB4038726.1"/>
    <property type="molecule type" value="Genomic_DNA"/>
</dbReference>
<organism evidence="1 2">
    <name type="scientific">Microvirga flocculans</name>
    <dbReference type="NCBI Taxonomy" id="217168"/>
    <lineage>
        <taxon>Bacteria</taxon>
        <taxon>Pseudomonadati</taxon>
        <taxon>Pseudomonadota</taxon>
        <taxon>Alphaproteobacteria</taxon>
        <taxon>Hyphomicrobiales</taxon>
        <taxon>Methylobacteriaceae</taxon>
        <taxon>Microvirga</taxon>
    </lineage>
</organism>
<keyword evidence="1" id="KW-0456">Lyase</keyword>
<keyword evidence="2" id="KW-1185">Reference proteome</keyword>
<dbReference type="AlphaFoldDB" id="A0A7W6ICN1"/>
<dbReference type="GO" id="GO:0016829">
    <property type="term" value="F:lyase activity"/>
    <property type="evidence" value="ECO:0007669"/>
    <property type="project" value="UniProtKB-KW"/>
</dbReference>
<gene>
    <name evidence="1" type="ORF">GGR34_000355</name>
</gene>
<proteinExistence type="predicted"/>
<name>A0A7W6ICN1_9HYPH</name>
<reference evidence="1 2" key="1">
    <citation type="submission" date="2020-08" db="EMBL/GenBank/DDBJ databases">
        <title>Genomic Encyclopedia of Type Strains, Phase IV (KMG-IV): sequencing the most valuable type-strain genomes for metagenomic binning, comparative biology and taxonomic classification.</title>
        <authorList>
            <person name="Goeker M."/>
        </authorList>
    </citation>
    <scope>NUCLEOTIDE SEQUENCE [LARGE SCALE GENOMIC DNA]</scope>
    <source>
        <strain evidence="1 2">DSM 15743</strain>
    </source>
</reference>
<accession>A0A7W6ICN1</accession>